<dbReference type="Proteomes" id="UP000030101">
    <property type="component" value="Unassembled WGS sequence"/>
</dbReference>
<dbReference type="PROSITE" id="PS01183">
    <property type="entry name" value="UBIE_1"/>
    <property type="match status" value="1"/>
</dbReference>
<proteinExistence type="inferred from homology"/>
<dbReference type="Gene3D" id="3.40.50.150">
    <property type="entry name" value="Vaccinia Virus protein VP39"/>
    <property type="match status" value="1"/>
</dbReference>
<comment type="function">
    <text evidence="5">Methyltransferase required for the conversion of demethylmenaquinol (DMKH2) to menaquinol (MKH2).</text>
</comment>
<evidence type="ECO:0000256" key="3">
    <source>
        <dbReference type="ARBA" id="ARBA00022679"/>
    </source>
</evidence>
<dbReference type="EMBL" id="JQZV01000006">
    <property type="protein sequence ID" value="KGN92869.1"/>
    <property type="molecule type" value="Genomic_DNA"/>
</dbReference>
<dbReference type="NCBIfam" id="TIGR01934">
    <property type="entry name" value="MenG_MenH_UbiE"/>
    <property type="match status" value="1"/>
</dbReference>
<evidence type="ECO:0000256" key="5">
    <source>
        <dbReference type="HAMAP-Rule" id="MF_01813"/>
    </source>
</evidence>
<dbReference type="PANTHER" id="PTHR43591">
    <property type="entry name" value="METHYLTRANSFERASE"/>
    <property type="match status" value="1"/>
</dbReference>
<keyword evidence="2 5" id="KW-0489">Methyltransferase</keyword>
<name>A0ABR4XNK9_9PORP</name>
<dbReference type="NCBIfam" id="NF001244">
    <property type="entry name" value="PRK00216.1-5"/>
    <property type="match status" value="1"/>
</dbReference>
<evidence type="ECO:0000313" key="6">
    <source>
        <dbReference type="EMBL" id="KGN92869.1"/>
    </source>
</evidence>
<comment type="similarity">
    <text evidence="5">Belongs to the class I-like SAM-binding methyltransferase superfamily. MenG/UbiE family.</text>
</comment>
<dbReference type="EC" id="2.1.1.163" evidence="5"/>
<keyword evidence="7" id="KW-1185">Reference proteome</keyword>
<evidence type="ECO:0000256" key="4">
    <source>
        <dbReference type="ARBA" id="ARBA00022691"/>
    </source>
</evidence>
<comment type="pathway">
    <text evidence="5">Quinol/quinone metabolism; menaquinone biosynthesis; menaquinol from 1,4-dihydroxy-2-naphthoate: step 2/2.</text>
</comment>
<sequence>MERDRLYHKEAESIRSMFNNIAQEYDKLNGIMSLGLDKRWRKLCVQKASENAPHNILDLATGTGDLAFALKEANPDASLVGLDLTEGMLEVAQYKAAEMGYTLKEVSFVHGDALDLPFQDQSFDAVTIAFGIRNFQNISRGLSEIFRILCPGGRLCVLELAEPSRRILKPFYKIYTQYFIPLLGKAVAHDKQAYQYLPDSIKTVPMRENMCRLMSDAGFQNARFYSFSPGVCVLYVGDK</sequence>
<comment type="caution">
    <text evidence="5">Lacks conserved residue(s) required for the propagation of feature annotation.</text>
</comment>
<accession>A0ABR4XNK9</accession>
<dbReference type="InterPro" id="IPR004033">
    <property type="entry name" value="UbiE/COQ5_MeTrFase"/>
</dbReference>
<dbReference type="PROSITE" id="PS51608">
    <property type="entry name" value="SAM_MT_UBIE"/>
    <property type="match status" value="1"/>
</dbReference>
<dbReference type="PANTHER" id="PTHR43591:SF24">
    <property type="entry name" value="2-METHOXY-6-POLYPRENYL-1,4-BENZOQUINOL METHYLASE, MITOCHONDRIAL"/>
    <property type="match status" value="1"/>
</dbReference>
<dbReference type="HAMAP" id="MF_01813">
    <property type="entry name" value="MenG_UbiE_methyltr"/>
    <property type="match status" value="1"/>
</dbReference>
<dbReference type="SUPFAM" id="SSF53335">
    <property type="entry name" value="S-adenosyl-L-methionine-dependent methyltransferases"/>
    <property type="match status" value="1"/>
</dbReference>
<comment type="catalytic activity">
    <reaction evidence="5">
        <text>a 2-demethylmenaquinol + S-adenosyl-L-methionine = a menaquinol + S-adenosyl-L-homocysteine + H(+)</text>
        <dbReference type="Rhea" id="RHEA:42640"/>
        <dbReference type="Rhea" id="RHEA-COMP:9539"/>
        <dbReference type="Rhea" id="RHEA-COMP:9563"/>
        <dbReference type="ChEBI" id="CHEBI:15378"/>
        <dbReference type="ChEBI" id="CHEBI:18151"/>
        <dbReference type="ChEBI" id="CHEBI:55437"/>
        <dbReference type="ChEBI" id="CHEBI:57856"/>
        <dbReference type="ChEBI" id="CHEBI:59789"/>
        <dbReference type="EC" id="2.1.1.163"/>
    </reaction>
</comment>
<feature type="binding site" evidence="5">
    <location>
        <position position="63"/>
    </location>
    <ligand>
        <name>S-adenosyl-L-methionine</name>
        <dbReference type="ChEBI" id="CHEBI:59789"/>
    </ligand>
</feature>
<evidence type="ECO:0000313" key="7">
    <source>
        <dbReference type="Proteomes" id="UP000030101"/>
    </source>
</evidence>
<reference evidence="6 7" key="1">
    <citation type="submission" date="2014-08" db="EMBL/GenBank/DDBJ databases">
        <title>Porphyromonas canoris strain:OH2762 Genome sequencing.</title>
        <authorList>
            <person name="Wallis C."/>
            <person name="Deusch O."/>
            <person name="O'Flynn C."/>
            <person name="Davis I."/>
            <person name="Jospin G."/>
            <person name="Darling A.E."/>
            <person name="Coil D.A."/>
            <person name="Alexiev A."/>
            <person name="Horsfall A."/>
            <person name="Kirkwood N."/>
            <person name="Harris S."/>
            <person name="Eisen J.A."/>
        </authorList>
    </citation>
    <scope>NUCLEOTIDE SEQUENCE [LARGE SCALE GENOMIC DNA]</scope>
    <source>
        <strain evidence="7">COT-108 OH2762</strain>
    </source>
</reference>
<evidence type="ECO:0000256" key="2">
    <source>
        <dbReference type="ARBA" id="ARBA00022603"/>
    </source>
</evidence>
<protein>
    <recommendedName>
        <fullName evidence="5">Demethylmenaquinone methyltransferase</fullName>
        <ecNumber evidence="5">2.1.1.163</ecNumber>
    </recommendedName>
</protein>
<keyword evidence="1 5" id="KW-0474">Menaquinone biosynthesis</keyword>
<organism evidence="6 7">
    <name type="scientific">Porphyromonas canoris</name>
    <dbReference type="NCBI Taxonomy" id="36875"/>
    <lineage>
        <taxon>Bacteria</taxon>
        <taxon>Pseudomonadati</taxon>
        <taxon>Bacteroidota</taxon>
        <taxon>Bacteroidia</taxon>
        <taxon>Bacteroidales</taxon>
        <taxon>Porphyromonadaceae</taxon>
        <taxon>Porphyromonas</taxon>
    </lineage>
</organism>
<dbReference type="CDD" id="cd02440">
    <property type="entry name" value="AdoMet_MTases"/>
    <property type="match status" value="1"/>
</dbReference>
<dbReference type="Pfam" id="PF01209">
    <property type="entry name" value="Ubie_methyltran"/>
    <property type="match status" value="1"/>
</dbReference>
<keyword evidence="4 5" id="KW-0949">S-adenosyl-L-methionine</keyword>
<feature type="binding site" evidence="5">
    <location>
        <position position="83"/>
    </location>
    <ligand>
        <name>S-adenosyl-L-methionine</name>
        <dbReference type="ChEBI" id="CHEBI:59789"/>
    </ligand>
</feature>
<keyword evidence="3 5" id="KW-0808">Transferase</keyword>
<dbReference type="InterPro" id="IPR029063">
    <property type="entry name" value="SAM-dependent_MTases_sf"/>
</dbReference>
<dbReference type="InterPro" id="IPR023576">
    <property type="entry name" value="UbiE/COQ5_MeTrFase_CS"/>
</dbReference>
<evidence type="ECO:0000256" key="1">
    <source>
        <dbReference type="ARBA" id="ARBA00022428"/>
    </source>
</evidence>
<gene>
    <name evidence="5" type="primary">menG</name>
    <name evidence="6" type="ORF">HQ43_03070</name>
</gene>
<feature type="binding site" evidence="5">
    <location>
        <begin position="112"/>
        <end position="113"/>
    </location>
    <ligand>
        <name>S-adenosyl-L-methionine</name>
        <dbReference type="ChEBI" id="CHEBI:59789"/>
    </ligand>
</feature>
<comment type="caution">
    <text evidence="6">The sequence shown here is derived from an EMBL/GenBank/DDBJ whole genome shotgun (WGS) entry which is preliminary data.</text>
</comment>